<keyword evidence="3" id="KW-1185">Reference proteome</keyword>
<dbReference type="GO" id="GO:0035643">
    <property type="term" value="F:L-DOPA receptor activity"/>
    <property type="evidence" value="ECO:0007669"/>
    <property type="project" value="TreeGrafter"/>
</dbReference>
<dbReference type="AlphaFoldDB" id="A0A8X7WXA2"/>
<dbReference type="Proteomes" id="UP000886611">
    <property type="component" value="Unassembled WGS sequence"/>
</dbReference>
<organism evidence="2 3">
    <name type="scientific">Polypterus senegalus</name>
    <name type="common">Senegal bichir</name>
    <dbReference type="NCBI Taxonomy" id="55291"/>
    <lineage>
        <taxon>Eukaryota</taxon>
        <taxon>Metazoa</taxon>
        <taxon>Chordata</taxon>
        <taxon>Craniata</taxon>
        <taxon>Vertebrata</taxon>
        <taxon>Euteleostomi</taxon>
        <taxon>Actinopterygii</taxon>
        <taxon>Polypteriformes</taxon>
        <taxon>Polypteridae</taxon>
        <taxon>Polypterus</taxon>
    </lineage>
</organism>
<protein>
    <submittedName>
        <fullName evidence="2">GP143 protein</fullName>
    </submittedName>
</protein>
<dbReference type="Pfam" id="PF02101">
    <property type="entry name" value="Ocular_alb"/>
    <property type="match status" value="2"/>
</dbReference>
<evidence type="ECO:0000313" key="3">
    <source>
        <dbReference type="Proteomes" id="UP000886611"/>
    </source>
</evidence>
<dbReference type="PRINTS" id="PR00965">
    <property type="entry name" value="OCULARALBNSM"/>
</dbReference>
<dbReference type="PANTHER" id="PTHR15177:SF2">
    <property type="entry name" value="G-PROTEIN COUPLED RECEPTOR 143"/>
    <property type="match status" value="1"/>
</dbReference>
<reference evidence="2 3" key="1">
    <citation type="journal article" date="2021" name="Cell">
        <title>Tracing the genetic footprints of vertebrate landing in non-teleost ray-finned fishes.</title>
        <authorList>
            <person name="Bi X."/>
            <person name="Wang K."/>
            <person name="Yang L."/>
            <person name="Pan H."/>
            <person name="Jiang H."/>
            <person name="Wei Q."/>
            <person name="Fang M."/>
            <person name="Yu H."/>
            <person name="Zhu C."/>
            <person name="Cai Y."/>
            <person name="He Y."/>
            <person name="Gan X."/>
            <person name="Zeng H."/>
            <person name="Yu D."/>
            <person name="Zhu Y."/>
            <person name="Jiang H."/>
            <person name="Qiu Q."/>
            <person name="Yang H."/>
            <person name="Zhang Y.E."/>
            <person name="Wang W."/>
            <person name="Zhu M."/>
            <person name="He S."/>
            <person name="Zhang G."/>
        </authorList>
    </citation>
    <scope>NUCLEOTIDE SEQUENCE [LARGE SCALE GENOMIC DNA]</scope>
    <source>
        <strain evidence="2">Bchr_013</strain>
    </source>
</reference>
<feature type="non-terminal residue" evidence="2">
    <location>
        <position position="325"/>
    </location>
</feature>
<dbReference type="GO" id="GO:0005886">
    <property type="term" value="C:plasma membrane"/>
    <property type="evidence" value="ECO:0007669"/>
    <property type="project" value="TreeGrafter"/>
</dbReference>
<dbReference type="GO" id="GO:0033162">
    <property type="term" value="C:melanosome membrane"/>
    <property type="evidence" value="ECO:0007669"/>
    <property type="project" value="TreeGrafter"/>
</dbReference>
<dbReference type="GO" id="GO:0072545">
    <property type="term" value="F:L-tyrosine binding"/>
    <property type="evidence" value="ECO:0007669"/>
    <property type="project" value="InterPro"/>
</dbReference>
<evidence type="ECO:0000313" key="2">
    <source>
        <dbReference type="EMBL" id="KAG2456617.1"/>
    </source>
</evidence>
<dbReference type="GO" id="GO:0035240">
    <property type="term" value="F:dopamine binding"/>
    <property type="evidence" value="ECO:0007669"/>
    <property type="project" value="InterPro"/>
</dbReference>
<feature type="non-terminal residue" evidence="2">
    <location>
        <position position="1"/>
    </location>
</feature>
<dbReference type="PANTHER" id="PTHR15177">
    <property type="entry name" value="G-PROTEIN COUPLED RECEPTOR 143"/>
    <property type="match status" value="1"/>
</dbReference>
<gene>
    <name evidence="2" type="primary">Gpr143</name>
    <name evidence="2" type="ORF">GTO96_0012774</name>
</gene>
<evidence type="ECO:0000256" key="1">
    <source>
        <dbReference type="SAM" id="Phobius"/>
    </source>
</evidence>
<comment type="caution">
    <text evidence="2">The sequence shown here is derived from an EMBL/GenBank/DDBJ whole genome shotgun (WGS) entry which is preliminary data.</text>
</comment>
<dbReference type="GO" id="GO:0072544">
    <property type="term" value="F:L-DOPA binding"/>
    <property type="evidence" value="ECO:0007669"/>
    <property type="project" value="InterPro"/>
</dbReference>
<name>A0A8X7WXA2_POLSE</name>
<dbReference type="GO" id="GO:0050848">
    <property type="term" value="P:regulation of calcium-mediated signaling"/>
    <property type="evidence" value="ECO:0007669"/>
    <property type="project" value="TreeGrafter"/>
</dbReference>
<sequence length="325" mass="35708">MASPRLETFCCPNRDDATAFVVGFQPRFFNAICIGSAAVSLLLTILQIAPKRRSYRRLGQYPLQKPASSSRILFIVSLCDILGCLGILIRSTVWLGSPSFISKISVFNTTEVWPAAFCVGSSGILNPMQGFLNTLAFYGWTGFDIDFNIQSSREIPWESASTSAVPADGYNPTVSSSLNYQGYTADKKKGLSGNGYHRADTISVLSEASQDAQEDRRKACASSRPQGGDCPGGFRDHGNGAWKLNPIGARGHRQGAPQCLRSPGPQHFRHTQKCWGEEDQGHPEWFWVCSRYFCNSGECRRKIIGRHLEHVWVCIKGAASLCSVA</sequence>
<feature type="transmembrane region" description="Helical" evidence="1">
    <location>
        <begin position="70"/>
        <end position="89"/>
    </location>
</feature>
<dbReference type="GO" id="GO:0032438">
    <property type="term" value="P:melanosome organization"/>
    <property type="evidence" value="ECO:0007669"/>
    <property type="project" value="TreeGrafter"/>
</dbReference>
<keyword evidence="1" id="KW-0472">Membrane</keyword>
<accession>A0A8X7WXA2</accession>
<feature type="transmembrane region" description="Helical" evidence="1">
    <location>
        <begin position="28"/>
        <end position="49"/>
    </location>
</feature>
<keyword evidence="1" id="KW-0812">Transmembrane</keyword>
<proteinExistence type="predicted"/>
<dbReference type="InterPro" id="IPR001414">
    <property type="entry name" value="GPR143"/>
</dbReference>
<dbReference type="EMBL" id="JAATIS010008602">
    <property type="protein sequence ID" value="KAG2456617.1"/>
    <property type="molecule type" value="Genomic_DNA"/>
</dbReference>
<keyword evidence="1" id="KW-1133">Transmembrane helix</keyword>